<proteinExistence type="predicted"/>
<keyword evidence="1" id="KW-0472">Membrane</keyword>
<gene>
    <name evidence="2" type="ORF">FI836_01105</name>
</gene>
<keyword evidence="1" id="KW-0812">Transmembrane</keyword>
<dbReference type="EMBL" id="CP041038">
    <property type="protein sequence ID" value="QDE36919.1"/>
    <property type="molecule type" value="Genomic_DNA"/>
</dbReference>
<evidence type="ECO:0000313" key="3">
    <source>
        <dbReference type="Proteomes" id="UP000320536"/>
    </source>
</evidence>
<organism evidence="2 3">
    <name type="scientific">Chlamydophila parapsittaci</name>
    <dbReference type="NCBI Taxonomy" id="344886"/>
    <lineage>
        <taxon>Bacteria</taxon>
        <taxon>Pseudomonadati</taxon>
        <taxon>Chlamydiota</taxon>
        <taxon>Chlamydiia</taxon>
        <taxon>Chlamydiales</taxon>
        <taxon>Chlamydiaceae</taxon>
        <taxon>Chlamydia/Chlamydophila group</taxon>
        <taxon>Chlamydia</taxon>
    </lineage>
</organism>
<name>A0ABX5VYZ5_9CHLA</name>
<feature type="transmembrane region" description="Helical" evidence="1">
    <location>
        <begin position="34"/>
        <end position="54"/>
    </location>
</feature>
<keyword evidence="1" id="KW-1133">Transmembrane helix</keyword>
<sequence>MIVMATAIPTGFCLQNQELINLWDEFPLAERVCVILSIVSVIFGVICSIIGMVLSSITTGVIGFSLYIISIFLLLRGVVIYNHFSLNYLVYGSLDKNYRSSEVWGNIYDSPHRLVYD</sequence>
<keyword evidence="3" id="KW-1185">Reference proteome</keyword>
<accession>A0ABX5VYZ5</accession>
<evidence type="ECO:0000313" key="2">
    <source>
        <dbReference type="EMBL" id="QDE36919.1"/>
    </source>
</evidence>
<dbReference type="Proteomes" id="UP000320536">
    <property type="component" value="Chromosome"/>
</dbReference>
<evidence type="ECO:0008006" key="4">
    <source>
        <dbReference type="Google" id="ProtNLM"/>
    </source>
</evidence>
<evidence type="ECO:0000256" key="1">
    <source>
        <dbReference type="SAM" id="Phobius"/>
    </source>
</evidence>
<protein>
    <recommendedName>
        <fullName evidence="4">Transmembrane protein</fullName>
    </recommendedName>
</protein>
<feature type="transmembrane region" description="Helical" evidence="1">
    <location>
        <begin position="61"/>
        <end position="84"/>
    </location>
</feature>
<reference evidence="2 3" key="1">
    <citation type="journal article" date="2020" name="Data Brief">
        <title>Data of de novo genome assembly of the Chlamydia psittaci strain isolated from the livestock in Volga Region, Russian Federation.</title>
        <authorList>
            <person name="Feodorova V.A."/>
            <person name="Zaitsev S.S."/>
            <person name="Khizhnyakova M.A."/>
            <person name="Saltykov Y.V."/>
            <person name="Evstifeev V.V."/>
            <person name="Khusainov F.M."/>
            <person name="Yakovlev S.I."/>
            <person name="Larionova O.S."/>
            <person name="Motin V.L."/>
        </authorList>
    </citation>
    <scope>NUCLEOTIDE SEQUENCE [LARGE SCALE GENOMIC DNA]</scope>
    <source>
        <strain evidence="2 3">Rostinovo-70</strain>
    </source>
</reference>